<dbReference type="SUPFAM" id="SSF53098">
    <property type="entry name" value="Ribonuclease H-like"/>
    <property type="match status" value="1"/>
</dbReference>
<dbReference type="GO" id="GO:0046983">
    <property type="term" value="F:protein dimerization activity"/>
    <property type="evidence" value="ECO:0007669"/>
    <property type="project" value="InterPro"/>
</dbReference>
<protein>
    <recommendedName>
        <fullName evidence="1">HAT C-terminal dimerisation domain-containing protein</fullName>
    </recommendedName>
</protein>
<reference evidence="2 3" key="1">
    <citation type="journal article" date="2013" name="Proc. Natl. Acad. Sci. U.S.A.">
        <title>Genome of an arbuscular mycorrhizal fungus provides insight into the oldest plant symbiosis.</title>
        <authorList>
            <person name="Tisserant E."/>
            <person name="Malbreil M."/>
            <person name="Kuo A."/>
            <person name="Kohler A."/>
            <person name="Symeonidi A."/>
            <person name="Balestrini R."/>
            <person name="Charron P."/>
            <person name="Duensing N."/>
            <person name="Frei Dit Frey N."/>
            <person name="Gianinazzi-Pearson V."/>
            <person name="Gilbert L.B."/>
            <person name="Handa Y."/>
            <person name="Herr J.R."/>
            <person name="Hijri M."/>
            <person name="Koul R."/>
            <person name="Kawaguchi M."/>
            <person name="Krajinski F."/>
            <person name="Lammers P.J."/>
            <person name="Masclaux F.G."/>
            <person name="Murat C."/>
            <person name="Morin E."/>
            <person name="Ndikumana S."/>
            <person name="Pagni M."/>
            <person name="Petitpierre D."/>
            <person name="Requena N."/>
            <person name="Rosikiewicz P."/>
            <person name="Riley R."/>
            <person name="Saito K."/>
            <person name="San Clemente H."/>
            <person name="Shapiro H."/>
            <person name="van Tuinen D."/>
            <person name="Becard G."/>
            <person name="Bonfante P."/>
            <person name="Paszkowski U."/>
            <person name="Shachar-Hill Y.Y."/>
            <person name="Tuskan G.A."/>
            <person name="Young P.W."/>
            <person name="Sanders I.R."/>
            <person name="Henrissat B."/>
            <person name="Rensing S.A."/>
            <person name="Grigoriev I.V."/>
            <person name="Corradi N."/>
            <person name="Roux C."/>
            <person name="Martin F."/>
        </authorList>
    </citation>
    <scope>NUCLEOTIDE SEQUENCE [LARGE SCALE GENOMIC DNA]</scope>
    <source>
        <strain evidence="2 3">DAOM 197198</strain>
    </source>
</reference>
<keyword evidence="3" id="KW-1185">Reference proteome</keyword>
<dbReference type="AlphaFoldDB" id="A0A2P4PE46"/>
<gene>
    <name evidence="2" type="ORF">GLOIN_2v1783792</name>
</gene>
<dbReference type="PANTHER" id="PTHR23272:SF182">
    <property type="entry name" value="OS09G0381850 PROTEIN"/>
    <property type="match status" value="1"/>
</dbReference>
<reference evidence="2 3" key="2">
    <citation type="journal article" date="2018" name="New Phytol.">
        <title>High intraspecific genome diversity in the model arbuscular mycorrhizal symbiont Rhizophagus irregularis.</title>
        <authorList>
            <person name="Chen E.C.H."/>
            <person name="Morin E."/>
            <person name="Beaudet D."/>
            <person name="Noel J."/>
            <person name="Yildirir G."/>
            <person name="Ndikumana S."/>
            <person name="Charron P."/>
            <person name="St-Onge C."/>
            <person name="Giorgi J."/>
            <person name="Kruger M."/>
            <person name="Marton T."/>
            <person name="Ropars J."/>
            <person name="Grigoriev I.V."/>
            <person name="Hainaut M."/>
            <person name="Henrissat B."/>
            <person name="Roux C."/>
            <person name="Martin F."/>
            <person name="Corradi N."/>
        </authorList>
    </citation>
    <scope>NUCLEOTIDE SEQUENCE [LARGE SCALE GENOMIC DNA]</scope>
    <source>
        <strain evidence="2 3">DAOM 197198</strain>
    </source>
</reference>
<dbReference type="Pfam" id="PF05699">
    <property type="entry name" value="Dimer_Tnp_hAT"/>
    <property type="match status" value="1"/>
</dbReference>
<dbReference type="VEuPathDB" id="FungiDB:RhiirFUN_010132"/>
<evidence type="ECO:0000313" key="2">
    <source>
        <dbReference type="EMBL" id="POG63663.1"/>
    </source>
</evidence>
<evidence type="ECO:0000259" key="1">
    <source>
        <dbReference type="Pfam" id="PF05699"/>
    </source>
</evidence>
<dbReference type="InterPro" id="IPR012337">
    <property type="entry name" value="RNaseH-like_sf"/>
</dbReference>
<comment type="caution">
    <text evidence="2">The sequence shown here is derived from an EMBL/GenBank/DDBJ whole genome shotgun (WGS) entry which is preliminary data.</text>
</comment>
<organism evidence="2 3">
    <name type="scientific">Rhizophagus irregularis (strain DAOM 181602 / DAOM 197198 / MUCL 43194)</name>
    <name type="common">Arbuscular mycorrhizal fungus</name>
    <name type="synonym">Glomus intraradices</name>
    <dbReference type="NCBI Taxonomy" id="747089"/>
    <lineage>
        <taxon>Eukaryota</taxon>
        <taxon>Fungi</taxon>
        <taxon>Fungi incertae sedis</taxon>
        <taxon>Mucoromycota</taxon>
        <taxon>Glomeromycotina</taxon>
        <taxon>Glomeromycetes</taxon>
        <taxon>Glomerales</taxon>
        <taxon>Glomeraceae</taxon>
        <taxon>Rhizophagus</taxon>
    </lineage>
</organism>
<evidence type="ECO:0000313" key="3">
    <source>
        <dbReference type="Proteomes" id="UP000018888"/>
    </source>
</evidence>
<proteinExistence type="predicted"/>
<name>A0A2P4PE46_RHIID</name>
<sequence length="354" mass="40654">MEVGDDDNGNEQDFENEVLLTVESFKGLENLSIEDKLFGITLDNASNNQVFINELSVQEFLKYLDQELGLSQLRQLLNKICASTQRCEKLSLACKNNSIDDLKPIIDVPTSYTLTEEQWNGLRKIVDFLELFKEVTAVISGSTYSTLFMMILLFNFLINHVEDIIGDENEKVNDENDDENDDENIRIEKSIKKAAKYCKDKLLKYYVKTNNVYSIAVILDLRLKIQYFKDEEWDDDLINEINQNFVNIFNSNYATTSLNSNISFTSKEKSVISHKFKTYIALPTVSGKTLDPLKWSRINETQYLQLSKMAHDYLAIPATSVPSEQCFSISKNLITNNRNCLIGKTIRISIYLKS</sequence>
<dbReference type="EMBL" id="AUPC02000260">
    <property type="protein sequence ID" value="POG63663.1"/>
    <property type="molecule type" value="Genomic_DNA"/>
</dbReference>
<dbReference type="Proteomes" id="UP000018888">
    <property type="component" value="Unassembled WGS sequence"/>
</dbReference>
<dbReference type="InterPro" id="IPR008906">
    <property type="entry name" value="HATC_C_dom"/>
</dbReference>
<dbReference type="PANTHER" id="PTHR23272">
    <property type="entry name" value="BED FINGER-RELATED"/>
    <property type="match status" value="1"/>
</dbReference>
<accession>A0A2P4PE46</accession>
<feature type="domain" description="HAT C-terminal dimerisation" evidence="1">
    <location>
        <begin position="279"/>
        <end position="346"/>
    </location>
</feature>